<dbReference type="InterPro" id="IPR000719">
    <property type="entry name" value="Prot_kinase_dom"/>
</dbReference>
<dbReference type="PROSITE" id="PS50004">
    <property type="entry name" value="C2"/>
    <property type="match status" value="1"/>
</dbReference>
<dbReference type="PANTHER" id="PTHR43671">
    <property type="entry name" value="SERINE/THREONINE-PROTEIN KINASE NEK"/>
    <property type="match status" value="1"/>
</dbReference>
<evidence type="ECO:0000256" key="4">
    <source>
        <dbReference type="ARBA" id="ARBA00022741"/>
    </source>
</evidence>
<dbReference type="PROSITE" id="PS00108">
    <property type="entry name" value="PROTEIN_KINASE_ST"/>
    <property type="match status" value="1"/>
</dbReference>
<dbReference type="InterPro" id="IPR011009">
    <property type="entry name" value="Kinase-like_dom_sf"/>
</dbReference>
<organism evidence="12">
    <name type="scientific">Naegleria gruberi</name>
    <name type="common">Amoeba</name>
    <dbReference type="NCBI Taxonomy" id="5762"/>
    <lineage>
        <taxon>Eukaryota</taxon>
        <taxon>Discoba</taxon>
        <taxon>Heterolobosea</taxon>
        <taxon>Tetramitia</taxon>
        <taxon>Eutetramitia</taxon>
        <taxon>Vahlkampfiidae</taxon>
        <taxon>Naegleria</taxon>
    </lineage>
</organism>
<dbReference type="VEuPathDB" id="AmoebaDB:NAEGRDRAFT_70891"/>
<dbReference type="GeneID" id="8851100"/>
<evidence type="ECO:0000256" key="8">
    <source>
        <dbReference type="ARBA" id="ARBA00048679"/>
    </source>
</evidence>
<keyword evidence="5" id="KW-0418">Kinase</keyword>
<dbReference type="eggNOG" id="KOG0660">
    <property type="taxonomic scope" value="Eukaryota"/>
</dbReference>
<keyword evidence="2" id="KW-0723">Serine/threonine-protein kinase</keyword>
<evidence type="ECO:0000256" key="6">
    <source>
        <dbReference type="ARBA" id="ARBA00022840"/>
    </source>
</evidence>
<proteinExistence type="predicted"/>
<evidence type="ECO:0000259" key="10">
    <source>
        <dbReference type="PROSITE" id="PS50011"/>
    </source>
</evidence>
<dbReference type="SMART" id="SM00220">
    <property type="entry name" value="S_TKc"/>
    <property type="match status" value="1"/>
</dbReference>
<feature type="domain" description="Protein kinase" evidence="10">
    <location>
        <begin position="209"/>
        <end position="359"/>
    </location>
</feature>
<dbReference type="InterPro" id="IPR000008">
    <property type="entry name" value="C2_dom"/>
</dbReference>
<dbReference type="Pfam" id="PF00168">
    <property type="entry name" value="C2"/>
    <property type="match status" value="1"/>
</dbReference>
<sequence length="359" mass="41085">MESSSSENLKSKWEVNRKSCLITSTSADAPRLEIYIKRGVNLAFRENNDPFLVVWSHARSSATSDYYTSRKLKSKTAKSSANPEWREVFEVSVTCDDNNNPLDTISIYIWDKDNSKLDDFLGSADIPLSTIIRDRENVMSLPLDGVESGQLDIVVYPHNFGKEDSSKIEISAYLNSSLIQNLGGGTAPSIKNVSSFLNTKKDSKLNNRYTIIRNLEKGGFGIVFVVKDEKTGEEKALKKIMCKTLEDANRAIKEAWPFKSLVHENLVLYEDMFLDVEQNMGEFIFYVCYIMPFYKQGDLHALLEGKQRSKPKKYFKPVVLANWIVQIAKGIEYLHNYKVVHRDLKHKNIFFTEGYKQLK</sequence>
<dbReference type="GO" id="GO:0005524">
    <property type="term" value="F:ATP binding"/>
    <property type="evidence" value="ECO:0007669"/>
    <property type="project" value="UniProtKB-KW"/>
</dbReference>
<gene>
    <name evidence="11" type="ORF">NAEGRDRAFT_70891</name>
</gene>
<dbReference type="Gene3D" id="1.10.510.10">
    <property type="entry name" value="Transferase(Phosphotransferase) domain 1"/>
    <property type="match status" value="1"/>
</dbReference>
<dbReference type="PROSITE" id="PS50011">
    <property type="entry name" value="PROTEIN_KINASE_DOM"/>
    <property type="match status" value="1"/>
</dbReference>
<dbReference type="OMA" id="HENLVLY"/>
<dbReference type="KEGG" id="ngr:NAEGRDRAFT_70891"/>
<feature type="domain" description="C2" evidence="9">
    <location>
        <begin position="17"/>
        <end position="141"/>
    </location>
</feature>
<protein>
    <recommendedName>
        <fullName evidence="1">non-specific serine/threonine protein kinase</fullName>
        <ecNumber evidence="1">2.7.11.1</ecNumber>
    </recommendedName>
</protein>
<dbReference type="InterPro" id="IPR035892">
    <property type="entry name" value="C2_domain_sf"/>
</dbReference>
<keyword evidence="6" id="KW-0067">ATP-binding</keyword>
<dbReference type="AlphaFoldDB" id="D2VPK3"/>
<evidence type="ECO:0000256" key="5">
    <source>
        <dbReference type="ARBA" id="ARBA00022777"/>
    </source>
</evidence>
<dbReference type="InterPro" id="IPR050660">
    <property type="entry name" value="NEK_Ser/Thr_kinase"/>
</dbReference>
<dbReference type="InterPro" id="IPR008271">
    <property type="entry name" value="Ser/Thr_kinase_AS"/>
</dbReference>
<dbReference type="SUPFAM" id="SSF56112">
    <property type="entry name" value="Protein kinase-like (PK-like)"/>
    <property type="match status" value="1"/>
</dbReference>
<evidence type="ECO:0000313" key="11">
    <source>
        <dbReference type="EMBL" id="EFC41138.1"/>
    </source>
</evidence>
<dbReference type="Gene3D" id="2.60.40.150">
    <property type="entry name" value="C2 domain"/>
    <property type="match status" value="1"/>
</dbReference>
<accession>D2VPK3</accession>
<keyword evidence="12" id="KW-1185">Reference proteome</keyword>
<dbReference type="EC" id="2.7.11.1" evidence="1"/>
<evidence type="ECO:0000259" key="9">
    <source>
        <dbReference type="PROSITE" id="PS50004"/>
    </source>
</evidence>
<evidence type="ECO:0000256" key="3">
    <source>
        <dbReference type="ARBA" id="ARBA00022679"/>
    </source>
</evidence>
<dbReference type="GO" id="GO:0005634">
    <property type="term" value="C:nucleus"/>
    <property type="evidence" value="ECO:0007669"/>
    <property type="project" value="TreeGrafter"/>
</dbReference>
<keyword evidence="4" id="KW-0547">Nucleotide-binding</keyword>
<evidence type="ECO:0000256" key="1">
    <source>
        <dbReference type="ARBA" id="ARBA00012513"/>
    </source>
</evidence>
<comment type="catalytic activity">
    <reaction evidence="8">
        <text>L-seryl-[protein] + ATP = O-phospho-L-seryl-[protein] + ADP + H(+)</text>
        <dbReference type="Rhea" id="RHEA:17989"/>
        <dbReference type="Rhea" id="RHEA-COMP:9863"/>
        <dbReference type="Rhea" id="RHEA-COMP:11604"/>
        <dbReference type="ChEBI" id="CHEBI:15378"/>
        <dbReference type="ChEBI" id="CHEBI:29999"/>
        <dbReference type="ChEBI" id="CHEBI:30616"/>
        <dbReference type="ChEBI" id="CHEBI:83421"/>
        <dbReference type="ChEBI" id="CHEBI:456216"/>
        <dbReference type="EC" id="2.7.11.1"/>
    </reaction>
</comment>
<evidence type="ECO:0000313" key="12">
    <source>
        <dbReference type="Proteomes" id="UP000006671"/>
    </source>
</evidence>
<dbReference type="InParanoid" id="D2VPK3"/>
<dbReference type="STRING" id="5762.D2VPK3"/>
<dbReference type="RefSeq" id="XP_002673882.1">
    <property type="nucleotide sequence ID" value="XM_002673836.1"/>
</dbReference>
<dbReference type="SMART" id="SM00239">
    <property type="entry name" value="C2"/>
    <property type="match status" value="1"/>
</dbReference>
<dbReference type="GO" id="GO:0004674">
    <property type="term" value="F:protein serine/threonine kinase activity"/>
    <property type="evidence" value="ECO:0007669"/>
    <property type="project" value="UniProtKB-KW"/>
</dbReference>
<dbReference type="Pfam" id="PF00069">
    <property type="entry name" value="Pkinase"/>
    <property type="match status" value="1"/>
</dbReference>
<name>D2VPK3_NAEGR</name>
<evidence type="ECO:0000256" key="7">
    <source>
        <dbReference type="ARBA" id="ARBA00047899"/>
    </source>
</evidence>
<comment type="catalytic activity">
    <reaction evidence="7">
        <text>L-threonyl-[protein] + ATP = O-phospho-L-threonyl-[protein] + ADP + H(+)</text>
        <dbReference type="Rhea" id="RHEA:46608"/>
        <dbReference type="Rhea" id="RHEA-COMP:11060"/>
        <dbReference type="Rhea" id="RHEA-COMP:11605"/>
        <dbReference type="ChEBI" id="CHEBI:15378"/>
        <dbReference type="ChEBI" id="CHEBI:30013"/>
        <dbReference type="ChEBI" id="CHEBI:30616"/>
        <dbReference type="ChEBI" id="CHEBI:61977"/>
        <dbReference type="ChEBI" id="CHEBI:456216"/>
        <dbReference type="EC" id="2.7.11.1"/>
    </reaction>
</comment>
<dbReference type="SUPFAM" id="SSF49562">
    <property type="entry name" value="C2 domain (Calcium/lipid-binding domain, CaLB)"/>
    <property type="match status" value="1"/>
</dbReference>
<dbReference type="EMBL" id="GG738887">
    <property type="protein sequence ID" value="EFC41138.1"/>
    <property type="molecule type" value="Genomic_DNA"/>
</dbReference>
<dbReference type="Proteomes" id="UP000006671">
    <property type="component" value="Unassembled WGS sequence"/>
</dbReference>
<reference evidence="11 12" key="1">
    <citation type="journal article" date="2010" name="Cell">
        <title>The genome of Naegleria gruberi illuminates early eukaryotic versatility.</title>
        <authorList>
            <person name="Fritz-Laylin L.K."/>
            <person name="Prochnik S.E."/>
            <person name="Ginger M.L."/>
            <person name="Dacks J.B."/>
            <person name="Carpenter M.L."/>
            <person name="Field M.C."/>
            <person name="Kuo A."/>
            <person name="Paredez A."/>
            <person name="Chapman J."/>
            <person name="Pham J."/>
            <person name="Shu S."/>
            <person name="Neupane R."/>
            <person name="Cipriano M."/>
            <person name="Mancuso J."/>
            <person name="Tu H."/>
            <person name="Salamov A."/>
            <person name="Lindquist E."/>
            <person name="Shapiro H."/>
            <person name="Lucas S."/>
            <person name="Grigoriev I.V."/>
            <person name="Cande W.Z."/>
            <person name="Fulton C."/>
            <person name="Rokhsar D.S."/>
            <person name="Dawson S.C."/>
        </authorList>
    </citation>
    <scope>NUCLEOTIDE SEQUENCE [LARGE SCALE GENOMIC DNA]</scope>
    <source>
        <strain evidence="11 12">NEG-M</strain>
    </source>
</reference>
<dbReference type="OrthoDB" id="4062651at2759"/>
<evidence type="ECO:0000256" key="2">
    <source>
        <dbReference type="ARBA" id="ARBA00022527"/>
    </source>
</evidence>
<dbReference type="PANTHER" id="PTHR43671:SF98">
    <property type="entry name" value="SERINE_THREONINE-PROTEIN KINASE NEK11"/>
    <property type="match status" value="1"/>
</dbReference>
<keyword evidence="3" id="KW-0808">Transferase</keyword>